<proteinExistence type="predicted"/>
<dbReference type="HOGENOM" id="CLU_1992903_0_0_1"/>
<dbReference type="AlphaFoldDB" id="A0A0C3C9Z3"/>
<evidence type="ECO:0000313" key="1">
    <source>
        <dbReference type="EMBL" id="KIM41049.1"/>
    </source>
</evidence>
<reference evidence="1 2" key="1">
    <citation type="submission" date="2014-04" db="EMBL/GenBank/DDBJ databases">
        <authorList>
            <consortium name="DOE Joint Genome Institute"/>
            <person name="Kuo A."/>
            <person name="Gay G."/>
            <person name="Dore J."/>
            <person name="Kohler A."/>
            <person name="Nagy L.G."/>
            <person name="Floudas D."/>
            <person name="Copeland A."/>
            <person name="Barry K.W."/>
            <person name="Cichocki N."/>
            <person name="Veneault-Fourrey C."/>
            <person name="LaButti K."/>
            <person name="Lindquist E.A."/>
            <person name="Lipzen A."/>
            <person name="Lundell T."/>
            <person name="Morin E."/>
            <person name="Murat C."/>
            <person name="Sun H."/>
            <person name="Tunlid A."/>
            <person name="Henrissat B."/>
            <person name="Grigoriev I.V."/>
            <person name="Hibbett D.S."/>
            <person name="Martin F."/>
            <person name="Nordberg H.P."/>
            <person name="Cantor M.N."/>
            <person name="Hua S.X."/>
        </authorList>
    </citation>
    <scope>NUCLEOTIDE SEQUENCE [LARGE SCALE GENOMIC DNA]</scope>
    <source>
        <strain evidence="2">h7</strain>
    </source>
</reference>
<evidence type="ECO:0000313" key="2">
    <source>
        <dbReference type="Proteomes" id="UP000053424"/>
    </source>
</evidence>
<protein>
    <submittedName>
        <fullName evidence="1">Uncharacterized protein</fullName>
    </submittedName>
</protein>
<reference evidence="2" key="2">
    <citation type="submission" date="2015-01" db="EMBL/GenBank/DDBJ databases">
        <title>Evolutionary Origins and Diversification of the Mycorrhizal Mutualists.</title>
        <authorList>
            <consortium name="DOE Joint Genome Institute"/>
            <consortium name="Mycorrhizal Genomics Consortium"/>
            <person name="Kohler A."/>
            <person name="Kuo A."/>
            <person name="Nagy L.G."/>
            <person name="Floudas D."/>
            <person name="Copeland A."/>
            <person name="Barry K.W."/>
            <person name="Cichocki N."/>
            <person name="Veneault-Fourrey C."/>
            <person name="LaButti K."/>
            <person name="Lindquist E.A."/>
            <person name="Lipzen A."/>
            <person name="Lundell T."/>
            <person name="Morin E."/>
            <person name="Murat C."/>
            <person name="Riley R."/>
            <person name="Ohm R."/>
            <person name="Sun H."/>
            <person name="Tunlid A."/>
            <person name="Henrissat B."/>
            <person name="Grigoriev I.V."/>
            <person name="Hibbett D.S."/>
            <person name="Martin F."/>
        </authorList>
    </citation>
    <scope>NUCLEOTIDE SEQUENCE [LARGE SCALE GENOMIC DNA]</scope>
    <source>
        <strain evidence="2">h7</strain>
    </source>
</reference>
<organism evidence="1 2">
    <name type="scientific">Hebeloma cylindrosporum</name>
    <dbReference type="NCBI Taxonomy" id="76867"/>
    <lineage>
        <taxon>Eukaryota</taxon>
        <taxon>Fungi</taxon>
        <taxon>Dikarya</taxon>
        <taxon>Basidiomycota</taxon>
        <taxon>Agaricomycotina</taxon>
        <taxon>Agaricomycetes</taxon>
        <taxon>Agaricomycetidae</taxon>
        <taxon>Agaricales</taxon>
        <taxon>Agaricineae</taxon>
        <taxon>Hymenogastraceae</taxon>
        <taxon>Hebeloma</taxon>
    </lineage>
</organism>
<sequence length="125" mass="13948">MIDDGLLERISSENSELLCSRLEEFICESPVASAVGIVQFIKRKQDGNIPKLARLKKVALVSDIRWGLREEMGELLPELRPYISQGLIFHISELDTSGTAGYRYLADRVVYGNSAAYRSADGWGL</sequence>
<dbReference type="EMBL" id="KN831781">
    <property type="protein sequence ID" value="KIM41049.1"/>
    <property type="molecule type" value="Genomic_DNA"/>
</dbReference>
<keyword evidence="2" id="KW-1185">Reference proteome</keyword>
<name>A0A0C3C9Z3_HEBCY</name>
<gene>
    <name evidence="1" type="ORF">M413DRAFT_28139</name>
</gene>
<accession>A0A0C3C9Z3</accession>
<dbReference type="Proteomes" id="UP000053424">
    <property type="component" value="Unassembled WGS sequence"/>
</dbReference>